<accession>A0A9D5JV85</accession>
<comment type="caution">
    <text evidence="1">The sequence shown here is derived from an EMBL/GenBank/DDBJ whole genome shotgun (WGS) entry which is preliminary data.</text>
</comment>
<dbReference type="InterPro" id="IPR058240">
    <property type="entry name" value="rSAM_sf"/>
</dbReference>
<dbReference type="PANTHER" id="PTHR37822:SF2">
    <property type="entry name" value="SPORE PHOTOPRODUCT LYASE"/>
    <property type="match status" value="1"/>
</dbReference>
<dbReference type="SFLD" id="SFLDS00029">
    <property type="entry name" value="Radical_SAM"/>
    <property type="match status" value="1"/>
</dbReference>
<gene>
    <name evidence="1" type="ORF">GF339_09390</name>
</gene>
<proteinExistence type="predicted"/>
<dbReference type="GO" id="GO:0003913">
    <property type="term" value="F:DNA photolyase activity"/>
    <property type="evidence" value="ECO:0007669"/>
    <property type="project" value="TreeGrafter"/>
</dbReference>
<dbReference type="Proteomes" id="UP000649604">
    <property type="component" value="Unassembled WGS sequence"/>
</dbReference>
<dbReference type="Gene3D" id="3.80.30.30">
    <property type="match status" value="1"/>
</dbReference>
<dbReference type="SUPFAM" id="SSF102114">
    <property type="entry name" value="Radical SAM enzymes"/>
    <property type="match status" value="1"/>
</dbReference>
<dbReference type="InterPro" id="IPR049539">
    <property type="entry name" value="SPL"/>
</dbReference>
<evidence type="ECO:0000313" key="2">
    <source>
        <dbReference type="Proteomes" id="UP000649604"/>
    </source>
</evidence>
<dbReference type="EMBL" id="WJJP01000297">
    <property type="protein sequence ID" value="MBD3324785.1"/>
    <property type="molecule type" value="Genomic_DNA"/>
</dbReference>
<dbReference type="InterPro" id="IPR007197">
    <property type="entry name" value="rSAM"/>
</dbReference>
<evidence type="ECO:0000313" key="1">
    <source>
        <dbReference type="EMBL" id="MBD3324785.1"/>
    </source>
</evidence>
<reference evidence="1" key="1">
    <citation type="submission" date="2019-11" db="EMBL/GenBank/DDBJ databases">
        <title>Microbial mats filling the niche in hypersaline microbial mats.</title>
        <authorList>
            <person name="Wong H.L."/>
            <person name="Macleod F.I."/>
            <person name="White R.A. III"/>
            <person name="Burns B.P."/>
        </authorList>
    </citation>
    <scope>NUCLEOTIDE SEQUENCE</scope>
    <source>
        <strain evidence="1">Rbin_158</strain>
    </source>
</reference>
<dbReference type="Pfam" id="PF20903">
    <property type="entry name" value="SPL"/>
    <property type="match status" value="1"/>
</dbReference>
<organism evidence="1 2">
    <name type="scientific">candidate division KSB3 bacterium</name>
    <dbReference type="NCBI Taxonomy" id="2044937"/>
    <lineage>
        <taxon>Bacteria</taxon>
        <taxon>candidate division KSB3</taxon>
    </lineage>
</organism>
<dbReference type="Gene3D" id="3.40.50.12110">
    <property type="match status" value="1"/>
</dbReference>
<dbReference type="GO" id="GO:0051539">
    <property type="term" value="F:4 iron, 4 sulfur cluster binding"/>
    <property type="evidence" value="ECO:0007669"/>
    <property type="project" value="TreeGrafter"/>
</dbReference>
<sequence>MKHYTPDIIYIDDSAYPYPYTWEIVERLPHVPVRRVRDKAEALASVASAGQRIDIGKQIFFLTTQKGRFFKKCPGTKGLICCNYYVVNFATNCHLDCSYCILQGYYENNPFLTFFVNVEDLLEELDQVFSADPHRQYRVGTGEFTDSLALEELTGFSQRIVPFFATYPNATLELKTKADTIEPLLDLNHQGRTSVAWSVNTPAMIASEEPHTATLDERLDAARRCQDAGYRIGFHFDPLFFYPGWESAYHQVVERLFDAVAPGNISWISLGGFRYSPDLKPIIRRRFPDSTILCGEFVPCADGKMRYLKHLRLEMYASLLATIKRYGNQIPVYLCMESPQVWKQVYGWTPQCDRHLTHLFDRRLTA</sequence>
<dbReference type="AlphaFoldDB" id="A0A9D5JV85"/>
<name>A0A9D5JV85_9BACT</name>
<dbReference type="GO" id="GO:1904047">
    <property type="term" value="F:S-adenosyl-L-methionine binding"/>
    <property type="evidence" value="ECO:0007669"/>
    <property type="project" value="TreeGrafter"/>
</dbReference>
<protein>
    <submittedName>
        <fullName evidence="1">Radical SAM protein</fullName>
    </submittedName>
</protein>
<dbReference type="PANTHER" id="PTHR37822">
    <property type="entry name" value="SPORE PHOTOPRODUCT LYASE-RELATED"/>
    <property type="match status" value="1"/>
</dbReference>
<dbReference type="GO" id="GO:0042601">
    <property type="term" value="C:endospore-forming forespore"/>
    <property type="evidence" value="ECO:0007669"/>
    <property type="project" value="TreeGrafter"/>
</dbReference>